<reference evidence="1" key="3">
    <citation type="submission" date="2020-05" db="EMBL/GenBank/DDBJ databases">
        <title>Electrophorus electricus (electric eel) genome, fEleEle1, primary haplotype.</title>
        <authorList>
            <person name="Myers G."/>
            <person name="Meyer A."/>
            <person name="Fedrigo O."/>
            <person name="Formenti G."/>
            <person name="Rhie A."/>
            <person name="Tracey A."/>
            <person name="Sims Y."/>
            <person name="Jarvis E.D."/>
        </authorList>
    </citation>
    <scope>NUCLEOTIDE SEQUENCE [LARGE SCALE GENOMIC DNA]</scope>
</reference>
<dbReference type="AlphaFoldDB" id="A0A4W4HJ11"/>
<evidence type="ECO:0000313" key="2">
    <source>
        <dbReference type="Proteomes" id="UP000314983"/>
    </source>
</evidence>
<dbReference type="PANTHER" id="PTHR16049">
    <property type="entry name" value="IQ DOMAIN-CONTAINING PROTEIN C"/>
    <property type="match status" value="1"/>
</dbReference>
<dbReference type="PROSITE" id="PS50096">
    <property type="entry name" value="IQ"/>
    <property type="match status" value="1"/>
</dbReference>
<evidence type="ECO:0000313" key="1">
    <source>
        <dbReference type="Ensembl" id="ENSEEEP00000048707.2"/>
    </source>
</evidence>
<gene>
    <name evidence="1" type="primary">iqcc</name>
</gene>
<dbReference type="STRING" id="8005.ENSEEEP00000048707"/>
<dbReference type="GeneTree" id="ENSGT00990000210961"/>
<dbReference type="Proteomes" id="UP000314983">
    <property type="component" value="Chromosome 11"/>
</dbReference>
<dbReference type="Ensembl" id="ENSEEET00000049239.2">
    <property type="protein sequence ID" value="ENSEEEP00000048707.2"/>
    <property type="gene ID" value="ENSEEEG00000022917.2"/>
</dbReference>
<reference evidence="2" key="1">
    <citation type="journal article" date="2014" name="Science">
        <title>Nonhuman genetics. Genomic basis for the convergent evolution of electric organs.</title>
        <authorList>
            <person name="Gallant J.R."/>
            <person name="Traeger L.L."/>
            <person name="Volkening J.D."/>
            <person name="Moffett H."/>
            <person name="Chen P.H."/>
            <person name="Novina C.D."/>
            <person name="Phillips G.N.Jr."/>
            <person name="Anand R."/>
            <person name="Wells G.B."/>
            <person name="Pinch M."/>
            <person name="Guth R."/>
            <person name="Unguez G.A."/>
            <person name="Albert J.S."/>
            <person name="Zakon H.H."/>
            <person name="Samanta M.P."/>
            <person name="Sussman M.R."/>
        </authorList>
    </citation>
    <scope>NUCLEOTIDE SEQUENCE [LARGE SCALE GENOMIC DNA]</scope>
</reference>
<dbReference type="PANTHER" id="PTHR16049:SF8">
    <property type="entry name" value="IQ DOMAIN-CONTAINING PROTEIN C"/>
    <property type="match status" value="1"/>
</dbReference>
<accession>A0A4W4HJ11</accession>
<keyword evidence="2" id="KW-1185">Reference proteome</keyword>
<protein>
    <recommendedName>
        <fullName evidence="3">IQ motif containing C</fullName>
    </recommendedName>
</protein>
<name>A0A4W4HJ11_ELEEL</name>
<sequence>WARCRGYLIRKDLKLVQAEFEDVVNELEGCLDHLKWRGSIIPIPNFTNNQAEQSEKCLSHTVVLLAERDEEPCPSLQRDCSPIHPPPGGDRGGLWSCMALEMSCNSIQQKGVQDVARTPEALKRHRNTLAMELLWIQQAIVSRKKYLSLRQKIEVA</sequence>
<reference evidence="1" key="5">
    <citation type="submission" date="2025-09" db="UniProtKB">
        <authorList>
            <consortium name="Ensembl"/>
        </authorList>
    </citation>
    <scope>IDENTIFICATION</scope>
</reference>
<dbReference type="OMA" id="AMEMLWL"/>
<dbReference type="InterPro" id="IPR042506">
    <property type="entry name" value="IQCC"/>
</dbReference>
<proteinExistence type="predicted"/>
<reference evidence="1" key="4">
    <citation type="submission" date="2025-08" db="UniProtKB">
        <authorList>
            <consortium name="Ensembl"/>
        </authorList>
    </citation>
    <scope>IDENTIFICATION</scope>
</reference>
<reference evidence="2" key="2">
    <citation type="journal article" date="2017" name="Sci. Adv.">
        <title>A tail of two voltages: Proteomic comparison of the three electric organs of the electric eel.</title>
        <authorList>
            <person name="Traeger L.L."/>
            <person name="Sabat G."/>
            <person name="Barrett-Wilt G.A."/>
            <person name="Wells G.B."/>
            <person name="Sussman M.R."/>
        </authorList>
    </citation>
    <scope>NUCLEOTIDE SEQUENCE [LARGE SCALE GENOMIC DNA]</scope>
</reference>
<organism evidence="1 2">
    <name type="scientific">Electrophorus electricus</name>
    <name type="common">Electric eel</name>
    <name type="synonym">Gymnotus electricus</name>
    <dbReference type="NCBI Taxonomy" id="8005"/>
    <lineage>
        <taxon>Eukaryota</taxon>
        <taxon>Metazoa</taxon>
        <taxon>Chordata</taxon>
        <taxon>Craniata</taxon>
        <taxon>Vertebrata</taxon>
        <taxon>Euteleostomi</taxon>
        <taxon>Actinopterygii</taxon>
        <taxon>Neopterygii</taxon>
        <taxon>Teleostei</taxon>
        <taxon>Ostariophysi</taxon>
        <taxon>Gymnotiformes</taxon>
        <taxon>Gymnotoidei</taxon>
        <taxon>Gymnotidae</taxon>
        <taxon>Electrophorus</taxon>
    </lineage>
</organism>
<evidence type="ECO:0008006" key="3">
    <source>
        <dbReference type="Google" id="ProtNLM"/>
    </source>
</evidence>